<dbReference type="CDD" id="cd17316">
    <property type="entry name" value="MFS_SV2_like"/>
    <property type="match status" value="1"/>
</dbReference>
<feature type="transmembrane region" description="Helical" evidence="7">
    <location>
        <begin position="322"/>
        <end position="343"/>
    </location>
</feature>
<feature type="transmembrane region" description="Helical" evidence="7">
    <location>
        <begin position="132"/>
        <end position="153"/>
    </location>
</feature>
<sequence length="468" mass="48381">MHDDLERADGVQPTGSPPPGGGASLTDRLDRLPFTRRHGRLVVGSGVGWALDAMDVGLIAFVIAALRVQWELSPTQMSWIASVGFLGMALGASVGGLLADRVGRRQVFALTLLVYGLATGAAALATSVAALMALRFVVGLGLGAELPVASTLVSEFAPARIRGRVVVVLEAFWAIGWMLAALIGYLVVPSGDDGWRWALVIGAAPAAYAIVVRRGLPESVRFLVARGRTAEAERVVRSFEEAAGVPAPRATVTPASPRAAGPPEGTSHRTAGGPSALWTPGLRRRTAGAWGVWFFVNFSYYGAFTWLPSLLVADGYTLVQSFGYTLVITLAQLPGYAAAAVLVERWGRRPTLASFLVGSAVAAVLLGTAGTPAGVVAAGMLLSFFNLGAWGALYAVTPEIYPTALRATGAGWAAGFGRVASIAAPLSVPPLLVLGGTATVFGVFAVAFVLAAGCALALPELRGRVLDA</sequence>
<dbReference type="SUPFAM" id="SSF103473">
    <property type="entry name" value="MFS general substrate transporter"/>
    <property type="match status" value="1"/>
</dbReference>
<keyword evidence="10" id="KW-1185">Reference proteome</keyword>
<feature type="domain" description="Major facilitator superfamily (MFS) profile" evidence="8">
    <location>
        <begin position="41"/>
        <end position="463"/>
    </location>
</feature>
<evidence type="ECO:0000256" key="1">
    <source>
        <dbReference type="ARBA" id="ARBA00004651"/>
    </source>
</evidence>
<evidence type="ECO:0000256" key="6">
    <source>
        <dbReference type="SAM" id="MobiDB-lite"/>
    </source>
</evidence>
<dbReference type="PANTHER" id="PTHR23511:SF34">
    <property type="entry name" value="SYNAPTIC VESICLE GLYCOPROTEIN 2"/>
    <property type="match status" value="1"/>
</dbReference>
<dbReference type="PROSITE" id="PS50850">
    <property type="entry name" value="MFS"/>
    <property type="match status" value="1"/>
</dbReference>
<evidence type="ECO:0000256" key="5">
    <source>
        <dbReference type="ARBA" id="ARBA00023136"/>
    </source>
</evidence>
<dbReference type="Pfam" id="PF00083">
    <property type="entry name" value="Sugar_tr"/>
    <property type="match status" value="1"/>
</dbReference>
<comment type="caution">
    <text evidence="9">The sequence shown here is derived from an EMBL/GenBank/DDBJ whole genome shotgun (WGS) entry which is preliminary data.</text>
</comment>
<feature type="transmembrane region" description="Helical" evidence="7">
    <location>
        <begin position="287"/>
        <end position="307"/>
    </location>
</feature>
<dbReference type="InterPro" id="IPR005828">
    <property type="entry name" value="MFS_sugar_transport-like"/>
</dbReference>
<feature type="transmembrane region" description="Helical" evidence="7">
    <location>
        <begin position="409"/>
        <end position="428"/>
    </location>
</feature>
<dbReference type="InterPro" id="IPR036259">
    <property type="entry name" value="MFS_trans_sf"/>
</dbReference>
<dbReference type="Gene3D" id="1.20.1250.20">
    <property type="entry name" value="MFS general substrate transporter like domains"/>
    <property type="match status" value="1"/>
</dbReference>
<dbReference type="EMBL" id="AXCY01000072">
    <property type="protein sequence ID" value="KGM09885.1"/>
    <property type="molecule type" value="Genomic_DNA"/>
</dbReference>
<feature type="transmembrane region" description="Helical" evidence="7">
    <location>
        <begin position="78"/>
        <end position="100"/>
    </location>
</feature>
<feature type="transmembrane region" description="Helical" evidence="7">
    <location>
        <begin position="350"/>
        <end position="369"/>
    </location>
</feature>
<evidence type="ECO:0000259" key="8">
    <source>
        <dbReference type="PROSITE" id="PS50850"/>
    </source>
</evidence>
<name>A0A0A0BPK3_9CELL</name>
<proteinExistence type="predicted"/>
<protein>
    <submittedName>
        <fullName evidence="9">Membrane protein</fullName>
    </submittedName>
</protein>
<feature type="region of interest" description="Disordered" evidence="6">
    <location>
        <begin position="247"/>
        <end position="274"/>
    </location>
</feature>
<dbReference type="PROSITE" id="PS00216">
    <property type="entry name" value="SUGAR_TRANSPORT_1"/>
    <property type="match status" value="2"/>
</dbReference>
<evidence type="ECO:0000256" key="2">
    <source>
        <dbReference type="ARBA" id="ARBA00022448"/>
    </source>
</evidence>
<accession>A0A0A0BPK3</accession>
<dbReference type="PANTHER" id="PTHR23511">
    <property type="entry name" value="SYNAPTIC VESICLE GLYCOPROTEIN 2"/>
    <property type="match status" value="1"/>
</dbReference>
<keyword evidence="4 7" id="KW-1133">Transmembrane helix</keyword>
<evidence type="ECO:0000313" key="10">
    <source>
        <dbReference type="Proteomes" id="UP000029839"/>
    </source>
</evidence>
<evidence type="ECO:0000256" key="4">
    <source>
        <dbReference type="ARBA" id="ARBA00022989"/>
    </source>
</evidence>
<dbReference type="InterPro" id="IPR005829">
    <property type="entry name" value="Sugar_transporter_CS"/>
</dbReference>
<feature type="region of interest" description="Disordered" evidence="6">
    <location>
        <begin position="1"/>
        <end position="25"/>
    </location>
</feature>
<keyword evidence="3 7" id="KW-0812">Transmembrane</keyword>
<gene>
    <name evidence="9" type="ORF">N868_17865</name>
</gene>
<evidence type="ECO:0000256" key="3">
    <source>
        <dbReference type="ARBA" id="ARBA00022692"/>
    </source>
</evidence>
<dbReference type="GO" id="GO:0005886">
    <property type="term" value="C:plasma membrane"/>
    <property type="evidence" value="ECO:0007669"/>
    <property type="project" value="UniProtKB-SubCell"/>
</dbReference>
<dbReference type="Proteomes" id="UP000029839">
    <property type="component" value="Unassembled WGS sequence"/>
</dbReference>
<reference evidence="9 10" key="2">
    <citation type="journal article" date="2015" name="Stand. Genomic Sci.">
        <title>Draft genome sequence of Cellulomonas carbonis T26(T) and comparative analysis of six Cellulomonas genomes.</title>
        <authorList>
            <person name="Zhuang W."/>
            <person name="Zhang S."/>
            <person name="Xia X."/>
            <person name="Wang G."/>
        </authorList>
    </citation>
    <scope>NUCLEOTIDE SEQUENCE [LARGE SCALE GENOMIC DNA]</scope>
    <source>
        <strain evidence="9 10">T26</strain>
    </source>
</reference>
<evidence type="ECO:0000256" key="7">
    <source>
        <dbReference type="SAM" id="Phobius"/>
    </source>
</evidence>
<dbReference type="GO" id="GO:0022857">
    <property type="term" value="F:transmembrane transporter activity"/>
    <property type="evidence" value="ECO:0007669"/>
    <property type="project" value="InterPro"/>
</dbReference>
<keyword evidence="5 7" id="KW-0472">Membrane</keyword>
<feature type="transmembrane region" description="Helical" evidence="7">
    <location>
        <begin position="194"/>
        <end position="212"/>
    </location>
</feature>
<feature type="transmembrane region" description="Helical" evidence="7">
    <location>
        <begin position="107"/>
        <end position="126"/>
    </location>
</feature>
<feature type="transmembrane region" description="Helical" evidence="7">
    <location>
        <begin position="434"/>
        <end position="458"/>
    </location>
</feature>
<feature type="transmembrane region" description="Helical" evidence="7">
    <location>
        <begin position="165"/>
        <end position="188"/>
    </location>
</feature>
<dbReference type="InterPro" id="IPR020846">
    <property type="entry name" value="MFS_dom"/>
</dbReference>
<feature type="transmembrane region" description="Helical" evidence="7">
    <location>
        <begin position="375"/>
        <end position="397"/>
    </location>
</feature>
<dbReference type="PROSITE" id="PS00217">
    <property type="entry name" value="SUGAR_TRANSPORT_2"/>
    <property type="match status" value="1"/>
</dbReference>
<dbReference type="AlphaFoldDB" id="A0A0A0BPK3"/>
<evidence type="ECO:0000313" key="9">
    <source>
        <dbReference type="EMBL" id="KGM09885.1"/>
    </source>
</evidence>
<keyword evidence="2" id="KW-0813">Transport</keyword>
<reference evidence="9 10" key="1">
    <citation type="submission" date="2013-08" db="EMBL/GenBank/DDBJ databases">
        <title>Genome sequencing of Cellulomonas carbonis T26.</title>
        <authorList>
            <person name="Chen F."/>
            <person name="Li Y."/>
            <person name="Wang G."/>
        </authorList>
    </citation>
    <scope>NUCLEOTIDE SEQUENCE [LARGE SCALE GENOMIC DNA]</scope>
    <source>
        <strain evidence="9 10">T26</strain>
    </source>
</reference>
<feature type="transmembrane region" description="Helical" evidence="7">
    <location>
        <begin position="41"/>
        <end position="66"/>
    </location>
</feature>
<organism evidence="9 10">
    <name type="scientific">Cellulomonas carbonis T26</name>
    <dbReference type="NCBI Taxonomy" id="947969"/>
    <lineage>
        <taxon>Bacteria</taxon>
        <taxon>Bacillati</taxon>
        <taxon>Actinomycetota</taxon>
        <taxon>Actinomycetes</taxon>
        <taxon>Micrococcales</taxon>
        <taxon>Cellulomonadaceae</taxon>
        <taxon>Cellulomonas</taxon>
    </lineage>
</organism>
<comment type="subcellular location">
    <subcellularLocation>
        <location evidence="1">Cell membrane</location>
        <topology evidence="1">Multi-pass membrane protein</topology>
    </subcellularLocation>
</comment>